<evidence type="ECO:0000313" key="2">
    <source>
        <dbReference type="Proteomes" id="UP000013964"/>
    </source>
</evidence>
<dbReference type="OrthoDB" id="9948604at2"/>
<dbReference type="AlphaFoldDB" id="R4U2A5"/>
<reference evidence="1 2" key="1">
    <citation type="journal article" date="2013" name="Genome Biol. Evol.">
        <title>Complete genomes of two dipteran-associated spiroplasmas provided insights into the origin, dynamics, and impacts of viral invasion in spiroplasma.</title>
        <authorList>
            <person name="Ku C."/>
            <person name="Lo W.S."/>
            <person name="Chen L.L."/>
            <person name="Kuo C.H."/>
        </authorList>
    </citation>
    <scope>NUCLEOTIDE SEQUENCE [LARGE SCALE GENOMIC DNA]</scope>
    <source>
        <strain evidence="1 2">DF-1</strain>
    </source>
</reference>
<sequence>MEKEMLKNEYFGEKTKEDVFRRWNKHLALNEKDGYNNYHEYKIHERKTNDKFSSYVLSEDYYGYDVEFAFFDKKDNLIFTTNDEMKVYFFDQYGLDPNIHKDEFNNYIKQIEDEREEEFSR</sequence>
<dbReference type="KEGG" id="scr:SCHRY_v1c09140"/>
<dbReference type="HOGENOM" id="CLU_2036572_0_0_14"/>
<dbReference type="STRING" id="1276227.SCHRY_v1c09140"/>
<organism evidence="1 2">
    <name type="scientific">Spiroplasma chrysopicola DF-1</name>
    <dbReference type="NCBI Taxonomy" id="1276227"/>
    <lineage>
        <taxon>Bacteria</taxon>
        <taxon>Bacillati</taxon>
        <taxon>Mycoplasmatota</taxon>
        <taxon>Mollicutes</taxon>
        <taxon>Entomoplasmatales</taxon>
        <taxon>Spiroplasmataceae</taxon>
        <taxon>Spiroplasma</taxon>
    </lineage>
</organism>
<gene>
    <name evidence="1" type="ORF">SCHRY_v1c09140</name>
</gene>
<protein>
    <submittedName>
        <fullName evidence="1">Uncharacterized protein</fullName>
    </submittedName>
</protein>
<proteinExistence type="predicted"/>
<name>R4U2A5_9MOLU</name>
<dbReference type="PATRIC" id="fig|1276227.3.peg.920"/>
<dbReference type="RefSeq" id="WP_016339308.1">
    <property type="nucleotide sequence ID" value="NC_021280.1"/>
</dbReference>
<accession>R4U2A5</accession>
<evidence type="ECO:0000313" key="1">
    <source>
        <dbReference type="EMBL" id="AGM25487.1"/>
    </source>
</evidence>
<dbReference type="Proteomes" id="UP000013964">
    <property type="component" value="Chromosome"/>
</dbReference>
<dbReference type="EMBL" id="CP005077">
    <property type="protein sequence ID" value="AGM25487.1"/>
    <property type="molecule type" value="Genomic_DNA"/>
</dbReference>
<keyword evidence="2" id="KW-1185">Reference proteome</keyword>